<keyword evidence="1" id="KW-1133">Transmembrane helix</keyword>
<feature type="transmembrane region" description="Helical" evidence="1">
    <location>
        <begin position="130"/>
        <end position="151"/>
    </location>
</feature>
<evidence type="ECO:0000256" key="1">
    <source>
        <dbReference type="SAM" id="Phobius"/>
    </source>
</evidence>
<sequence>MNTSKVLCTVTFIAICCFTYTYAIKCYSCDSKDSCKSAKKADCTYLLANNTRSYLDMHHTGVNPNTTSPNMECFGETIKSNAGEFHYKGCVYSNINACQLPLRDIHAAGTTTRSCIKCNNKDLCNPAGRASLSSVAMISTVIMGVVARYIWA</sequence>
<evidence type="ECO:0000313" key="3">
    <source>
        <dbReference type="EMBL" id="JAV17490.1"/>
    </source>
</evidence>
<proteinExistence type="predicted"/>
<name>A0A1L8EFI1_HAEIR</name>
<organism evidence="3">
    <name type="scientific">Haematobia irritans</name>
    <name type="common">Horn fly</name>
    <name type="synonym">Conops irritans</name>
    <dbReference type="NCBI Taxonomy" id="7368"/>
    <lineage>
        <taxon>Eukaryota</taxon>
        <taxon>Metazoa</taxon>
        <taxon>Ecdysozoa</taxon>
        <taxon>Arthropoda</taxon>
        <taxon>Hexapoda</taxon>
        <taxon>Insecta</taxon>
        <taxon>Pterygota</taxon>
        <taxon>Neoptera</taxon>
        <taxon>Endopterygota</taxon>
        <taxon>Diptera</taxon>
        <taxon>Brachycera</taxon>
        <taxon>Muscomorpha</taxon>
        <taxon>Muscoidea</taxon>
        <taxon>Muscidae</taxon>
        <taxon>Haematobia</taxon>
    </lineage>
</organism>
<protein>
    <recommendedName>
        <fullName evidence="4">Secreted protein</fullName>
    </recommendedName>
</protein>
<evidence type="ECO:0008006" key="4">
    <source>
        <dbReference type="Google" id="ProtNLM"/>
    </source>
</evidence>
<feature type="signal peptide" evidence="2">
    <location>
        <begin position="1"/>
        <end position="23"/>
    </location>
</feature>
<keyword evidence="2" id="KW-0732">Signal</keyword>
<evidence type="ECO:0000256" key="2">
    <source>
        <dbReference type="SAM" id="SignalP"/>
    </source>
</evidence>
<dbReference type="EMBL" id="GFDG01001309">
    <property type="protein sequence ID" value="JAV17490.1"/>
    <property type="molecule type" value="Transcribed_RNA"/>
</dbReference>
<keyword evidence="1" id="KW-0472">Membrane</keyword>
<keyword evidence="1" id="KW-0812">Transmembrane</keyword>
<accession>A0A1L8EFI1</accession>
<reference evidence="3" key="1">
    <citation type="submission" date="2017-01" db="EMBL/GenBank/DDBJ databases">
        <title>An insight into the sialome and mialome of the horn fly, Haematobia irritans.</title>
        <authorList>
            <person name="Breijo M."/>
            <person name="Boiani M."/>
            <person name="Ures X."/>
            <person name="Rocha S."/>
            <person name="Sequeira M."/>
            <person name="Ribeiro J.M."/>
        </authorList>
    </citation>
    <scope>NUCLEOTIDE SEQUENCE</scope>
</reference>
<feature type="chain" id="PRO_5012747247" description="Secreted protein" evidence="2">
    <location>
        <begin position="24"/>
        <end position="152"/>
    </location>
</feature>
<dbReference type="AlphaFoldDB" id="A0A1L8EFI1"/>